<feature type="binding site" evidence="5">
    <location>
        <position position="143"/>
    </location>
    <ligand>
        <name>S-adenosyl-L-methionine</name>
        <dbReference type="ChEBI" id="CHEBI:59789"/>
    </ligand>
</feature>
<dbReference type="PANTHER" id="PTHR22807">
    <property type="entry name" value="NOP2 YEAST -RELATED NOL1/NOP2/FMU SUN DOMAIN-CONTAINING"/>
    <property type="match status" value="1"/>
</dbReference>
<dbReference type="Gene3D" id="3.30.70.1170">
    <property type="entry name" value="Sun protein, domain 3"/>
    <property type="match status" value="1"/>
</dbReference>
<dbReference type="PROSITE" id="PS51686">
    <property type="entry name" value="SAM_MT_RSMB_NOP"/>
    <property type="match status" value="1"/>
</dbReference>
<dbReference type="InterPro" id="IPR054728">
    <property type="entry name" value="RsmB-like_ferredoxin"/>
</dbReference>
<sequence>MTAARKGAVPASKALAPYRELIDDWDALLEALGRREPTTLRVNRLRTTVAETRAALEAEGFEVEAVSHQPWFLRVVSGPRNVSDTFGHWAGWFYIQQASTGIAADLLGARPGERILDLCAAPGGKTLHLAETMEGRGTVVAGEVNEGRIRALLGNIYRLGTPNVMVVSGDGREFPEGATFDRVMVDVPCSAQGTARKKGGALPPRSRGFMHKIVRAQEALLRRAIDLTRPGGVVLYVTCTFGPEENEAVVSRVLADAPVEVEPIELPIPHARGVTRWGEESFDPRMTGAVRIYPHHLDSGGLFLCRLRKRGEGESVGWSPVPEVYPGDDPDPPAADEVATTVGLLGDHYGVSAEAFEGLGWMRRGSNLWLHGVEEWPLGVWESGGHWRVVTLGLRAVDLSGDGPPRPTNDLLQWLDRRVTRNRLDLSAERWRGLLDGRLTEVPGVDRGHRALGLDLPGGAHLVGWGFVRDGRLKDHIPRGRRKWLRNVVDEV</sequence>
<proteinExistence type="inferred from homology"/>
<keyword evidence="1 5" id="KW-0489">Methyltransferase</keyword>
<feature type="domain" description="SAM-dependent MTase RsmB/NOP-type" evidence="6">
    <location>
        <begin position="28"/>
        <end position="310"/>
    </location>
</feature>
<evidence type="ECO:0000256" key="1">
    <source>
        <dbReference type="ARBA" id="ARBA00022603"/>
    </source>
</evidence>
<dbReference type="Pfam" id="PF22458">
    <property type="entry name" value="RsmF-B_ferredox"/>
    <property type="match status" value="1"/>
</dbReference>
<dbReference type="PRINTS" id="PR02008">
    <property type="entry name" value="RCMTFAMILY"/>
</dbReference>
<keyword evidence="3 5" id="KW-0949">S-adenosyl-L-methionine</keyword>
<feature type="active site" description="Nucleophile" evidence="5">
    <location>
        <position position="239"/>
    </location>
</feature>
<dbReference type="EMBL" id="JBBHLI010000012">
    <property type="protein sequence ID" value="MEK9502542.1"/>
    <property type="molecule type" value="Genomic_DNA"/>
</dbReference>
<keyword evidence="8" id="KW-1185">Reference proteome</keyword>
<comment type="similarity">
    <text evidence="5">Belongs to the class I-like SAM-binding methyltransferase superfamily. RsmB/NOP family.</text>
</comment>
<dbReference type="PANTHER" id="PTHR22807:SF61">
    <property type="entry name" value="NOL1_NOP2_SUN FAMILY PROTEIN _ ANTITERMINATION NUSB DOMAIN-CONTAINING PROTEIN"/>
    <property type="match status" value="1"/>
</dbReference>
<evidence type="ECO:0000256" key="5">
    <source>
        <dbReference type="PROSITE-ProRule" id="PRU01023"/>
    </source>
</evidence>
<dbReference type="EC" id="2.1.1.-" evidence="7"/>
<comment type="caution">
    <text evidence="7">The sequence shown here is derived from an EMBL/GenBank/DDBJ whole genome shotgun (WGS) entry which is preliminary data.</text>
</comment>
<feature type="binding site" evidence="5">
    <location>
        <begin position="119"/>
        <end position="125"/>
    </location>
    <ligand>
        <name>S-adenosyl-L-methionine</name>
        <dbReference type="ChEBI" id="CHEBI:59789"/>
    </ligand>
</feature>
<evidence type="ECO:0000256" key="3">
    <source>
        <dbReference type="ARBA" id="ARBA00022691"/>
    </source>
</evidence>
<dbReference type="Pfam" id="PF01189">
    <property type="entry name" value="Methyltr_RsmB-F"/>
    <property type="match status" value="1"/>
</dbReference>
<keyword evidence="4 5" id="KW-0694">RNA-binding</keyword>
<feature type="binding site" evidence="5">
    <location>
        <position position="170"/>
    </location>
    <ligand>
        <name>S-adenosyl-L-methionine</name>
        <dbReference type="ChEBI" id="CHEBI:59789"/>
    </ligand>
</feature>
<name>A0ABU9ECT4_9BACT</name>
<dbReference type="InterPro" id="IPR029063">
    <property type="entry name" value="SAM-dependent_MTases_sf"/>
</dbReference>
<evidence type="ECO:0000259" key="6">
    <source>
        <dbReference type="PROSITE" id="PS51686"/>
    </source>
</evidence>
<gene>
    <name evidence="7" type="ORF">WI372_16230</name>
</gene>
<dbReference type="GO" id="GO:0032259">
    <property type="term" value="P:methylation"/>
    <property type="evidence" value="ECO:0007669"/>
    <property type="project" value="UniProtKB-KW"/>
</dbReference>
<dbReference type="InterPro" id="IPR023267">
    <property type="entry name" value="RCMT"/>
</dbReference>
<keyword evidence="2 5" id="KW-0808">Transferase</keyword>
<dbReference type="Gene3D" id="3.40.50.150">
    <property type="entry name" value="Vaccinia Virus protein VP39"/>
    <property type="match status" value="1"/>
</dbReference>
<evidence type="ECO:0000256" key="4">
    <source>
        <dbReference type="ARBA" id="ARBA00022884"/>
    </source>
</evidence>
<dbReference type="RefSeq" id="WP_405280529.1">
    <property type="nucleotide sequence ID" value="NZ_CP144380.1"/>
</dbReference>
<dbReference type="CDD" id="cd02440">
    <property type="entry name" value="AdoMet_MTases"/>
    <property type="match status" value="1"/>
</dbReference>
<evidence type="ECO:0000313" key="7">
    <source>
        <dbReference type="EMBL" id="MEK9502542.1"/>
    </source>
</evidence>
<reference evidence="7 8" key="1">
    <citation type="submission" date="2024-02" db="EMBL/GenBank/DDBJ databases">
        <title>A novel Gemmatimonadota bacterium.</title>
        <authorList>
            <person name="Du Z.-J."/>
            <person name="Ye Y.-Q."/>
        </authorList>
    </citation>
    <scope>NUCLEOTIDE SEQUENCE [LARGE SCALE GENOMIC DNA]</scope>
    <source>
        <strain evidence="7 8">DH-20</strain>
    </source>
</reference>
<dbReference type="InterPro" id="IPR001678">
    <property type="entry name" value="MeTrfase_RsmB-F_NOP2_dom"/>
</dbReference>
<evidence type="ECO:0000256" key="2">
    <source>
        <dbReference type="ARBA" id="ARBA00022679"/>
    </source>
</evidence>
<accession>A0ABU9ECT4</accession>
<dbReference type="InterPro" id="IPR049560">
    <property type="entry name" value="MeTrfase_RsmB-F_NOP2_cat"/>
</dbReference>
<dbReference type="Proteomes" id="UP001484239">
    <property type="component" value="Unassembled WGS sequence"/>
</dbReference>
<evidence type="ECO:0000313" key="8">
    <source>
        <dbReference type="Proteomes" id="UP001484239"/>
    </source>
</evidence>
<protein>
    <submittedName>
        <fullName evidence="7">RsmB/NOP family class I SAM-dependent RNA methyltransferase</fullName>
        <ecNumber evidence="7">2.1.1.-</ecNumber>
    </submittedName>
</protein>
<dbReference type="GO" id="GO:0008168">
    <property type="term" value="F:methyltransferase activity"/>
    <property type="evidence" value="ECO:0007669"/>
    <property type="project" value="UniProtKB-KW"/>
</dbReference>
<feature type="binding site" evidence="5">
    <location>
        <position position="186"/>
    </location>
    <ligand>
        <name>S-adenosyl-L-methionine</name>
        <dbReference type="ChEBI" id="CHEBI:59789"/>
    </ligand>
</feature>
<dbReference type="SUPFAM" id="SSF53335">
    <property type="entry name" value="S-adenosyl-L-methionine-dependent methyltransferases"/>
    <property type="match status" value="1"/>
</dbReference>
<organism evidence="7 8">
    <name type="scientific">Gaopeijia maritima</name>
    <dbReference type="NCBI Taxonomy" id="3119007"/>
    <lineage>
        <taxon>Bacteria</taxon>
        <taxon>Pseudomonadati</taxon>
        <taxon>Gemmatimonadota</taxon>
        <taxon>Longimicrobiia</taxon>
        <taxon>Gaopeijiales</taxon>
        <taxon>Gaopeijiaceae</taxon>
        <taxon>Gaopeijia</taxon>
    </lineage>
</organism>